<evidence type="ECO:0000313" key="2">
    <source>
        <dbReference type="EMBL" id="GIE73735.1"/>
    </source>
</evidence>
<dbReference type="GO" id="GO:0016787">
    <property type="term" value="F:hydrolase activity"/>
    <property type="evidence" value="ECO:0007669"/>
    <property type="project" value="UniProtKB-KW"/>
</dbReference>
<dbReference type="Proteomes" id="UP000624709">
    <property type="component" value="Unassembled WGS sequence"/>
</dbReference>
<feature type="domain" description="AB hydrolase-1" evidence="1">
    <location>
        <begin position="4"/>
        <end position="231"/>
    </location>
</feature>
<gene>
    <name evidence="2" type="ORF">Apa02nite_098430</name>
</gene>
<proteinExistence type="predicted"/>
<dbReference type="Gene3D" id="3.40.50.1820">
    <property type="entry name" value="alpha/beta hydrolase"/>
    <property type="match status" value="1"/>
</dbReference>
<name>A0ABQ4BU75_9ACTN</name>
<dbReference type="PANTHER" id="PTHR43798:SF33">
    <property type="entry name" value="HYDROLASE, PUTATIVE (AFU_ORTHOLOGUE AFUA_2G14860)-RELATED"/>
    <property type="match status" value="1"/>
</dbReference>
<comment type="caution">
    <text evidence="2">The sequence shown here is derived from an EMBL/GenBank/DDBJ whole genome shotgun (WGS) entry which is preliminary data.</text>
</comment>
<evidence type="ECO:0000259" key="1">
    <source>
        <dbReference type="Pfam" id="PF12697"/>
    </source>
</evidence>
<accession>A0ABQ4BU75</accession>
<dbReference type="InterPro" id="IPR050266">
    <property type="entry name" value="AB_hydrolase_sf"/>
</dbReference>
<dbReference type="EMBL" id="BOMS01000187">
    <property type="protein sequence ID" value="GIE73735.1"/>
    <property type="molecule type" value="Genomic_DNA"/>
</dbReference>
<dbReference type="PANTHER" id="PTHR43798">
    <property type="entry name" value="MONOACYLGLYCEROL LIPASE"/>
    <property type="match status" value="1"/>
</dbReference>
<dbReference type="InterPro" id="IPR000073">
    <property type="entry name" value="AB_hydrolase_1"/>
</dbReference>
<organism evidence="2 3">
    <name type="scientific">Actinoplanes palleronii</name>
    <dbReference type="NCBI Taxonomy" id="113570"/>
    <lineage>
        <taxon>Bacteria</taxon>
        <taxon>Bacillati</taxon>
        <taxon>Actinomycetota</taxon>
        <taxon>Actinomycetes</taxon>
        <taxon>Micromonosporales</taxon>
        <taxon>Micromonosporaceae</taxon>
        <taxon>Actinoplanes</taxon>
    </lineage>
</organism>
<dbReference type="Pfam" id="PF12697">
    <property type="entry name" value="Abhydrolase_6"/>
    <property type="match status" value="1"/>
</dbReference>
<keyword evidence="2" id="KW-0378">Hydrolase</keyword>
<evidence type="ECO:0000313" key="3">
    <source>
        <dbReference type="Proteomes" id="UP000624709"/>
    </source>
</evidence>
<dbReference type="InterPro" id="IPR029058">
    <property type="entry name" value="AB_hydrolase_fold"/>
</dbReference>
<protein>
    <submittedName>
        <fullName evidence="2">Alpha/beta hydrolase</fullName>
    </submittedName>
</protein>
<dbReference type="SUPFAM" id="SSF53474">
    <property type="entry name" value="alpha/beta-Hydrolases"/>
    <property type="match status" value="1"/>
</dbReference>
<sequence length="236" mass="26216">MPDLLLLHGLTYDHRIWEPLRDKLGPACRVLAVDLPGHGTSPRRPSYAMTEVADIIHEQVVAAGLTKPVVVGHSVGAIIATTYAARFPATAVLNLDQFLRPGTFFATVRAAEPMLRGPEWKQFWNRMLTEMGVESLPEPGRRLVETATDPRPDLLLGYWDEILHRSDAAIDGQRRQELETIAANGIDYHWVTATEPPAQYLQWLRSIIPEVRVTILPGGHFPHVVHPAAIAGLIAR</sequence>
<dbReference type="RefSeq" id="WP_239165115.1">
    <property type="nucleotide sequence ID" value="NZ_BAAATY010000003.1"/>
</dbReference>
<reference evidence="2 3" key="1">
    <citation type="submission" date="2021-01" db="EMBL/GenBank/DDBJ databases">
        <title>Whole genome shotgun sequence of Actinoplanes palleronii NBRC 14916.</title>
        <authorList>
            <person name="Komaki H."/>
            <person name="Tamura T."/>
        </authorList>
    </citation>
    <scope>NUCLEOTIDE SEQUENCE [LARGE SCALE GENOMIC DNA]</scope>
    <source>
        <strain evidence="2 3">NBRC 14916</strain>
    </source>
</reference>
<keyword evidence="3" id="KW-1185">Reference proteome</keyword>